<organism evidence="2">
    <name type="scientific">Tanacetum cinerariifolium</name>
    <name type="common">Dalmatian daisy</name>
    <name type="synonym">Chrysanthemum cinerariifolium</name>
    <dbReference type="NCBI Taxonomy" id="118510"/>
    <lineage>
        <taxon>Eukaryota</taxon>
        <taxon>Viridiplantae</taxon>
        <taxon>Streptophyta</taxon>
        <taxon>Embryophyta</taxon>
        <taxon>Tracheophyta</taxon>
        <taxon>Spermatophyta</taxon>
        <taxon>Magnoliopsida</taxon>
        <taxon>eudicotyledons</taxon>
        <taxon>Gunneridae</taxon>
        <taxon>Pentapetalae</taxon>
        <taxon>asterids</taxon>
        <taxon>campanulids</taxon>
        <taxon>Asterales</taxon>
        <taxon>Asteraceae</taxon>
        <taxon>Asteroideae</taxon>
        <taxon>Anthemideae</taxon>
        <taxon>Anthemidinae</taxon>
        <taxon>Tanacetum</taxon>
    </lineage>
</organism>
<protein>
    <submittedName>
        <fullName evidence="2">Ribonuclease H-like domain-containing protein</fullName>
    </submittedName>
</protein>
<dbReference type="AlphaFoldDB" id="A0A6L2L5C6"/>
<evidence type="ECO:0000313" key="2">
    <source>
        <dbReference type="EMBL" id="GEU57063.1"/>
    </source>
</evidence>
<name>A0A6L2L5C6_TANCI</name>
<proteinExistence type="predicted"/>
<feature type="region of interest" description="Disordered" evidence="1">
    <location>
        <begin position="351"/>
        <end position="409"/>
    </location>
</feature>
<feature type="compositionally biased region" description="Polar residues" evidence="1">
    <location>
        <begin position="378"/>
        <end position="397"/>
    </location>
</feature>
<comment type="caution">
    <text evidence="2">The sequence shown here is derived from an EMBL/GenBank/DDBJ whole genome shotgun (WGS) entry which is preliminary data.</text>
</comment>
<reference evidence="2" key="1">
    <citation type="journal article" date="2019" name="Sci. Rep.">
        <title>Draft genome of Tanacetum cinerariifolium, the natural source of mosquito coil.</title>
        <authorList>
            <person name="Yamashiro T."/>
            <person name="Shiraishi A."/>
            <person name="Satake H."/>
            <person name="Nakayama K."/>
        </authorList>
    </citation>
    <scope>NUCLEOTIDE SEQUENCE</scope>
</reference>
<accession>A0A6L2L5C6</accession>
<evidence type="ECO:0000256" key="1">
    <source>
        <dbReference type="SAM" id="MobiDB-lite"/>
    </source>
</evidence>
<sequence length="569" mass="62985">MSFDDLYNNFKIVEQQVKRTVVSSSSSGSPNMDFLSSPSSTNEVDTASIQVSAASTPVSTVCSPNNTANLSDATVYAFLANQPNGSQLVHEDLEQIHEDDLEEMDLKWQFALLSMRAKRYFQKTGKKITINGSDTAGYDKTKMVLKPVLKTMEKKIGQKEVRLVWNNAMRVNHQNFSNSRRNFAPTAVLTKSGIVPISIARQSSSRVAAPGDPQAALRSTGIFDSRCSRHMTGNKSFLSDYQEYDGGFVAFAGSSKGGIELKGYFLNDGYVDLMQHFWNTASSKTINSVKQIHVVVDGKAVVISESLVRGDLIFDDEDDKAVNQVEGDRVERDITTDASLKAAQDNDNITKTQTTTMPNVDIPHGIDTGGRPRRQETMGGTSAQTTSERVLEQTNEPPLTEGRYTPGSDEGRITLAELMETFTILSNRVTQLKTGLSTTNTVYNKAFITLTNKVKKLKSQLKQKRSKAVIHSSYEEGPSVHIEDSPKQGRIIEEMDKDENISLVSEQGEVQETVKHSRGDDDETLIETLLNIKRSSTKDKGKGIMQETELPKKLKKKEMILLSLDEELA</sequence>
<gene>
    <name evidence="2" type="ORF">Tci_029041</name>
</gene>
<dbReference type="EMBL" id="BKCJ010003769">
    <property type="protein sequence ID" value="GEU57063.1"/>
    <property type="molecule type" value="Genomic_DNA"/>
</dbReference>